<evidence type="ECO:0000256" key="4">
    <source>
        <dbReference type="ARBA" id="ARBA00023125"/>
    </source>
</evidence>
<feature type="compositionally biased region" description="Low complexity" evidence="7">
    <location>
        <begin position="205"/>
        <end position="219"/>
    </location>
</feature>
<evidence type="ECO:0000256" key="3">
    <source>
        <dbReference type="ARBA" id="ARBA00023015"/>
    </source>
</evidence>
<gene>
    <name evidence="9" type="ORF">SK128_016547</name>
</gene>
<evidence type="ECO:0000256" key="5">
    <source>
        <dbReference type="ARBA" id="ARBA00023163"/>
    </source>
</evidence>
<dbReference type="EMBL" id="JAXCGZ010015518">
    <property type="protein sequence ID" value="KAK7070149.1"/>
    <property type="molecule type" value="Genomic_DNA"/>
</dbReference>
<evidence type="ECO:0000313" key="10">
    <source>
        <dbReference type="Proteomes" id="UP001381693"/>
    </source>
</evidence>
<organism evidence="9 10">
    <name type="scientific">Halocaridina rubra</name>
    <name type="common">Hawaiian red shrimp</name>
    <dbReference type="NCBI Taxonomy" id="373956"/>
    <lineage>
        <taxon>Eukaryota</taxon>
        <taxon>Metazoa</taxon>
        <taxon>Ecdysozoa</taxon>
        <taxon>Arthropoda</taxon>
        <taxon>Crustacea</taxon>
        <taxon>Multicrustacea</taxon>
        <taxon>Malacostraca</taxon>
        <taxon>Eumalacostraca</taxon>
        <taxon>Eucarida</taxon>
        <taxon>Decapoda</taxon>
        <taxon>Pleocyemata</taxon>
        <taxon>Caridea</taxon>
        <taxon>Atyoidea</taxon>
        <taxon>Atyidae</taxon>
        <taxon>Halocaridina</taxon>
    </lineage>
</organism>
<evidence type="ECO:0000259" key="8">
    <source>
        <dbReference type="PROSITE" id="PS51148"/>
    </source>
</evidence>
<feature type="compositionally biased region" description="Basic and acidic residues" evidence="7">
    <location>
        <begin position="181"/>
        <end position="193"/>
    </location>
</feature>
<feature type="compositionally biased region" description="Low complexity" evidence="7">
    <location>
        <begin position="300"/>
        <end position="314"/>
    </location>
</feature>
<accession>A0AAN9A0P6</accession>
<comment type="caution">
    <text evidence="9">The sequence shown here is derived from an EMBL/GenBank/DDBJ whole genome shotgun (WGS) entry which is preliminary data.</text>
</comment>
<feature type="compositionally biased region" description="Polar residues" evidence="7">
    <location>
        <begin position="275"/>
        <end position="284"/>
    </location>
</feature>
<dbReference type="PROSITE" id="PS51148">
    <property type="entry name" value="AXH"/>
    <property type="match status" value="1"/>
</dbReference>
<proteinExistence type="predicted"/>
<evidence type="ECO:0000313" key="9">
    <source>
        <dbReference type="EMBL" id="KAK7070149.1"/>
    </source>
</evidence>
<feature type="compositionally biased region" description="Basic and acidic residues" evidence="7">
    <location>
        <begin position="46"/>
        <end position="57"/>
    </location>
</feature>
<dbReference type="GO" id="GO:0005634">
    <property type="term" value="C:nucleus"/>
    <property type="evidence" value="ECO:0007669"/>
    <property type="project" value="UniProtKB-SubCell"/>
</dbReference>
<feature type="region of interest" description="Disordered" evidence="7">
    <location>
        <begin position="43"/>
        <end position="69"/>
    </location>
</feature>
<evidence type="ECO:0000256" key="7">
    <source>
        <dbReference type="SAM" id="MobiDB-lite"/>
    </source>
</evidence>
<keyword evidence="10" id="KW-1185">Reference proteome</keyword>
<keyword evidence="4" id="KW-0238">DNA-binding</keyword>
<feature type="region of interest" description="Disordered" evidence="7">
    <location>
        <begin position="1"/>
        <end position="26"/>
    </location>
</feature>
<dbReference type="InterPro" id="IPR003652">
    <property type="entry name" value="Ataxin_AXH_dom"/>
</dbReference>
<dbReference type="InterPro" id="IPR036096">
    <property type="entry name" value="Ataxin_AXH_dom_sf"/>
</dbReference>
<feature type="domain" description="AXH" evidence="8">
    <location>
        <begin position="318"/>
        <end position="428"/>
    </location>
</feature>
<keyword evidence="2" id="KW-0678">Repressor</keyword>
<reference evidence="9 10" key="1">
    <citation type="submission" date="2023-11" db="EMBL/GenBank/DDBJ databases">
        <title>Halocaridina rubra genome assembly.</title>
        <authorList>
            <person name="Smith C."/>
        </authorList>
    </citation>
    <scope>NUCLEOTIDE SEQUENCE [LARGE SCALE GENOMIC DNA]</scope>
    <source>
        <strain evidence="9">EP-1</strain>
        <tissue evidence="9">Whole</tissue>
    </source>
</reference>
<keyword evidence="5" id="KW-0804">Transcription</keyword>
<feature type="region of interest" description="Disordered" evidence="7">
    <location>
        <begin position="133"/>
        <end position="328"/>
    </location>
</feature>
<evidence type="ECO:0000256" key="6">
    <source>
        <dbReference type="ARBA" id="ARBA00023242"/>
    </source>
</evidence>
<dbReference type="SUPFAM" id="SSF102031">
    <property type="entry name" value="AXH domain"/>
    <property type="match status" value="1"/>
</dbReference>
<evidence type="ECO:0000256" key="2">
    <source>
        <dbReference type="ARBA" id="ARBA00022491"/>
    </source>
</evidence>
<name>A0AAN9A0P6_HALRR</name>
<dbReference type="AlphaFoldDB" id="A0AAN9A0P6"/>
<dbReference type="Proteomes" id="UP001381693">
    <property type="component" value="Unassembled WGS sequence"/>
</dbReference>
<protein>
    <recommendedName>
        <fullName evidence="8">AXH domain-containing protein</fullName>
    </recommendedName>
</protein>
<keyword evidence="6" id="KW-0539">Nucleus</keyword>
<dbReference type="GO" id="GO:0003677">
    <property type="term" value="F:DNA binding"/>
    <property type="evidence" value="ECO:0007669"/>
    <property type="project" value="UniProtKB-KW"/>
</dbReference>
<dbReference type="GO" id="GO:0003723">
    <property type="term" value="F:RNA binding"/>
    <property type="evidence" value="ECO:0007669"/>
    <property type="project" value="InterPro"/>
</dbReference>
<comment type="subcellular location">
    <subcellularLocation>
        <location evidence="1">Nucleus</location>
    </subcellularLocation>
</comment>
<keyword evidence="3" id="KW-0805">Transcription regulation</keyword>
<sequence>MGEGGRLLPSARVPTLGLPDPNPAPTYKTDVGVYKAAGMGASGAYDHNKNSLSDKEGGSSGGSMGAHPLSHQLPAFTAPWLAEVAHITPARPSDHLAYPQPPPIPDYYPHYPTIPHRPTGYYHHHFLPPGAPPHFMRDYPRHTPRPYPPLDPRPTLERPTPVSAAPSLVRPLGPPSLRGIHPPDPRDLRDITPKMRPRPPDLTLPSSPGPSSGEVSPRGPHGEPSPKRRSGSGAFPMPAPRSPRAGHRPPSSTALSGSALSGGTITSSGTLGSVAPTTTQSRPSGSGPILSAPVPTSSEAIPATSANSTTPTTARQAGEPRPPSPYHAHFARGALVTFGTTVRRVEDLETRDFLEAAKEAEDLKLDPSTVAAIISTPTNPSSSTITFVFPSRNTQAAKIRCVLPLNKVSRGRQGERGVGIQEECWCKG</sequence>
<feature type="compositionally biased region" description="Low complexity" evidence="7">
    <location>
        <begin position="251"/>
        <end position="273"/>
    </location>
</feature>
<evidence type="ECO:0000256" key="1">
    <source>
        <dbReference type="ARBA" id="ARBA00004123"/>
    </source>
</evidence>